<dbReference type="GO" id="GO:0005634">
    <property type="term" value="C:nucleus"/>
    <property type="evidence" value="ECO:0000318"/>
    <property type="project" value="GO_Central"/>
</dbReference>
<dbReference type="PROSITE" id="PS50090">
    <property type="entry name" value="MYB_LIKE"/>
    <property type="match status" value="2"/>
</dbReference>
<keyword evidence="9" id="KW-1185">Reference proteome</keyword>
<dbReference type="SUPFAM" id="SSF46689">
    <property type="entry name" value="Homeodomain-like"/>
    <property type="match status" value="1"/>
</dbReference>
<organism evidence="8 9">
    <name type="scientific">Musa acuminata subsp. malaccensis</name>
    <name type="common">Wild banana</name>
    <name type="synonym">Musa malaccensis</name>
    <dbReference type="NCBI Taxonomy" id="214687"/>
    <lineage>
        <taxon>Eukaryota</taxon>
        <taxon>Viridiplantae</taxon>
        <taxon>Streptophyta</taxon>
        <taxon>Embryophyta</taxon>
        <taxon>Tracheophyta</taxon>
        <taxon>Spermatophyta</taxon>
        <taxon>Magnoliopsida</taxon>
        <taxon>Liliopsida</taxon>
        <taxon>Zingiberales</taxon>
        <taxon>Musaceae</taxon>
        <taxon>Musa</taxon>
    </lineage>
</organism>
<dbReference type="EnsemblPlants" id="Ma08_t02100.1">
    <property type="protein sequence ID" value="Ma08_p02100.1"/>
    <property type="gene ID" value="Ma08_g02100"/>
</dbReference>
<feature type="domain" description="SANT" evidence="5">
    <location>
        <begin position="179"/>
        <end position="230"/>
    </location>
</feature>
<dbReference type="InterPro" id="IPR017884">
    <property type="entry name" value="SANT_dom"/>
</dbReference>
<evidence type="ECO:0000313" key="7">
    <source>
        <dbReference type="EMBL" id="CAG1830342.1"/>
    </source>
</evidence>
<evidence type="ECO:0000313" key="9">
    <source>
        <dbReference type="Proteomes" id="UP000012960"/>
    </source>
</evidence>
<evidence type="ECO:0000256" key="3">
    <source>
        <dbReference type="SAM" id="MobiDB-lite"/>
    </source>
</evidence>
<dbReference type="InterPro" id="IPR001005">
    <property type="entry name" value="SANT/Myb"/>
</dbReference>
<accession>A0A804K200</accession>
<dbReference type="InterPro" id="IPR009057">
    <property type="entry name" value="Homeodomain-like_sf"/>
</dbReference>
<dbReference type="PANTHER" id="PTHR45614:SF218">
    <property type="entry name" value="TRANSCRIPTION FACTOR MYB119-RELATED"/>
    <property type="match status" value="1"/>
</dbReference>
<dbReference type="FunFam" id="1.10.10.60:FF:000010">
    <property type="entry name" value="Transcriptional activator Myb isoform A"/>
    <property type="match status" value="1"/>
</dbReference>
<dbReference type="PROSITE" id="PS51293">
    <property type="entry name" value="SANT"/>
    <property type="match status" value="1"/>
</dbReference>
<feature type="domain" description="Myb-like" evidence="4">
    <location>
        <begin position="176"/>
        <end position="226"/>
    </location>
</feature>
<reference evidence="7" key="1">
    <citation type="submission" date="2021-03" db="EMBL/GenBank/DDBJ databases">
        <authorList>
            <consortium name="Genoscope - CEA"/>
            <person name="William W."/>
        </authorList>
    </citation>
    <scope>NUCLEOTIDE SEQUENCE</scope>
    <source>
        <strain evidence="7">Doubled-haploid Pahang</strain>
    </source>
</reference>
<feature type="domain" description="Myb-like" evidence="4">
    <location>
        <begin position="129"/>
        <end position="175"/>
    </location>
</feature>
<feature type="region of interest" description="Disordered" evidence="3">
    <location>
        <begin position="1"/>
        <end position="33"/>
    </location>
</feature>
<dbReference type="Proteomes" id="UP000012960">
    <property type="component" value="Unplaced"/>
</dbReference>
<dbReference type="CDD" id="cd00167">
    <property type="entry name" value="SANT"/>
    <property type="match status" value="2"/>
</dbReference>
<dbReference type="EMBL" id="HG996472">
    <property type="protein sequence ID" value="CAG1830342.1"/>
    <property type="molecule type" value="Genomic_DNA"/>
</dbReference>
<dbReference type="Gene3D" id="1.10.10.60">
    <property type="entry name" value="Homeodomain-like"/>
    <property type="match status" value="2"/>
</dbReference>
<feature type="domain" description="HTH myb-type" evidence="6">
    <location>
        <begin position="127"/>
        <end position="179"/>
    </location>
</feature>
<gene>
    <name evidence="7" type="ORF">GSMUA_335960.1</name>
</gene>
<evidence type="ECO:0000259" key="5">
    <source>
        <dbReference type="PROSITE" id="PS51293"/>
    </source>
</evidence>
<dbReference type="InterPro" id="IPR017930">
    <property type="entry name" value="Myb_dom"/>
</dbReference>
<evidence type="ECO:0000259" key="6">
    <source>
        <dbReference type="PROSITE" id="PS51294"/>
    </source>
</evidence>
<proteinExistence type="predicted"/>
<protein>
    <submittedName>
        <fullName evidence="7">(wild Malaysian banana) hypothetical protein</fullName>
    </submittedName>
</protein>
<dbReference type="SMART" id="SM00717">
    <property type="entry name" value="SANT"/>
    <property type="match status" value="2"/>
</dbReference>
<reference evidence="8" key="2">
    <citation type="submission" date="2021-05" db="UniProtKB">
        <authorList>
            <consortium name="EnsemblPlants"/>
        </authorList>
    </citation>
    <scope>IDENTIFICATION</scope>
    <source>
        <strain evidence="8">subsp. malaccensis</strain>
    </source>
</reference>
<dbReference type="GO" id="GO:0000981">
    <property type="term" value="F:DNA-binding transcription factor activity, RNA polymerase II-specific"/>
    <property type="evidence" value="ECO:0000318"/>
    <property type="project" value="GO_Central"/>
</dbReference>
<dbReference type="Pfam" id="PF13921">
    <property type="entry name" value="Myb_DNA-bind_6"/>
    <property type="match status" value="1"/>
</dbReference>
<feature type="domain" description="HTH myb-type" evidence="6">
    <location>
        <begin position="180"/>
        <end position="230"/>
    </location>
</feature>
<evidence type="ECO:0000313" key="8">
    <source>
        <dbReference type="EnsemblPlants" id="Ma08_p02100.1"/>
    </source>
</evidence>
<feature type="region of interest" description="Disordered" evidence="3">
    <location>
        <begin position="228"/>
        <end position="247"/>
    </location>
</feature>
<sequence>MDPAAARPHGFAGRTPPCSPVRPPPPLMSSERFLSGYGQEEPCVFRGPAEKRAQDHGDPERLAGSLIGAIGITPNAGILSNASSFYGDLVSDSCKYEVVKKEDRGEEKQVRSSSWSSINGDATAAYVVKGQWTAEEDSQLVRLVKQHGVRKWSYISRNMFGRIGKQCRERWHNHLRPDIKKAMWTEEEERQLIEAHMKFGNRWAEIARHMSGRSENSIKNHWNATKRKMNAKTSRRGNPDNGGRCPPSVLQEYIQSKSTTLDFNKTCSTKTTPSSTSTQDSTGSMEERLLHTRSAGGLQRGETHGSFMHGSALNRLAFDACQCMPTPCIGGGCYQPTAHSCSNNFSESSRSTHLHSRNYASASSTDVIGMDNTWELLKARASSTSRNRDLDLVEMLSLQFSSSSQSSSSHSALHVANSKCF</sequence>
<evidence type="ECO:0000256" key="1">
    <source>
        <dbReference type="ARBA" id="ARBA00022737"/>
    </source>
</evidence>
<dbReference type="PANTHER" id="PTHR45614">
    <property type="entry name" value="MYB PROTEIN-RELATED"/>
    <property type="match status" value="1"/>
</dbReference>
<dbReference type="GO" id="GO:0006355">
    <property type="term" value="P:regulation of DNA-templated transcription"/>
    <property type="evidence" value="ECO:0000318"/>
    <property type="project" value="GO_Central"/>
</dbReference>
<dbReference type="GO" id="GO:0000978">
    <property type="term" value="F:RNA polymerase II cis-regulatory region sequence-specific DNA binding"/>
    <property type="evidence" value="ECO:0000318"/>
    <property type="project" value="GO_Central"/>
</dbReference>
<dbReference type="InterPro" id="IPR050560">
    <property type="entry name" value="MYB_TF"/>
</dbReference>
<feature type="region of interest" description="Disordered" evidence="3">
    <location>
        <begin position="264"/>
        <end position="286"/>
    </location>
</feature>
<feature type="compositionally biased region" description="Low complexity" evidence="3">
    <location>
        <begin position="266"/>
        <end position="284"/>
    </location>
</feature>
<dbReference type="InParanoid" id="A0A804K200"/>
<dbReference type="PROSITE" id="PS51294">
    <property type="entry name" value="HTH_MYB"/>
    <property type="match status" value="2"/>
</dbReference>
<evidence type="ECO:0000259" key="4">
    <source>
        <dbReference type="PROSITE" id="PS50090"/>
    </source>
</evidence>
<dbReference type="AlphaFoldDB" id="A0A804K200"/>
<name>A0A804K200_MUSAM</name>
<keyword evidence="1" id="KW-0677">Repeat</keyword>
<dbReference type="Gramene" id="Ma08_t02100.1">
    <property type="protein sequence ID" value="Ma08_p02100.1"/>
    <property type="gene ID" value="Ma08_g02100"/>
</dbReference>
<evidence type="ECO:0000256" key="2">
    <source>
        <dbReference type="ARBA" id="ARBA00023125"/>
    </source>
</evidence>
<feature type="compositionally biased region" description="Pro residues" evidence="3">
    <location>
        <begin position="17"/>
        <end position="27"/>
    </location>
</feature>
<keyword evidence="2" id="KW-0238">DNA-binding</keyword>